<keyword evidence="6 10" id="KW-0653">Protein transport</keyword>
<dbReference type="AlphaFoldDB" id="A0A2G6KIK0"/>
<reference evidence="12 13" key="1">
    <citation type="submission" date="2017-10" db="EMBL/GenBank/DDBJ databases">
        <title>Novel microbial diversity and functional potential in the marine mammal oral microbiome.</title>
        <authorList>
            <person name="Dudek N.K."/>
            <person name="Sun C.L."/>
            <person name="Burstein D."/>
            <person name="Kantor R.S."/>
            <person name="Aliaga Goltsman D.S."/>
            <person name="Bik E.M."/>
            <person name="Thomas B.C."/>
            <person name="Banfield J.F."/>
            <person name="Relman D.A."/>
        </authorList>
    </citation>
    <scope>NUCLEOTIDE SEQUENCE [LARGE SCALE GENOMIC DNA]</scope>
    <source>
        <strain evidence="12">DOLJORAL78_47_16</strain>
    </source>
</reference>
<keyword evidence="9 10" id="KW-0472">Membrane</keyword>
<evidence type="ECO:0000256" key="11">
    <source>
        <dbReference type="SAM" id="MobiDB-lite"/>
    </source>
</evidence>
<keyword evidence="8 10" id="KW-0811">Translocation</keyword>
<gene>
    <name evidence="12" type="ORF">CSA56_04125</name>
</gene>
<evidence type="ECO:0000256" key="9">
    <source>
        <dbReference type="ARBA" id="ARBA00023136"/>
    </source>
</evidence>
<organism evidence="12 13">
    <name type="scientific">candidate division KSB3 bacterium</name>
    <dbReference type="NCBI Taxonomy" id="2044937"/>
    <lineage>
        <taxon>Bacteria</taxon>
        <taxon>candidate division KSB3</taxon>
    </lineage>
</organism>
<evidence type="ECO:0000256" key="8">
    <source>
        <dbReference type="ARBA" id="ARBA00023010"/>
    </source>
</evidence>
<evidence type="ECO:0000313" key="12">
    <source>
        <dbReference type="EMBL" id="PIE35475.1"/>
    </source>
</evidence>
<feature type="compositionally biased region" description="Basic and acidic residues" evidence="11">
    <location>
        <begin position="103"/>
        <end position="117"/>
    </location>
</feature>
<evidence type="ECO:0000313" key="13">
    <source>
        <dbReference type="Proteomes" id="UP000230821"/>
    </source>
</evidence>
<dbReference type="GO" id="GO:0005886">
    <property type="term" value="C:plasma membrane"/>
    <property type="evidence" value="ECO:0007669"/>
    <property type="project" value="UniProtKB-SubCell"/>
</dbReference>
<proteinExistence type="inferred from homology"/>
<comment type="similarity">
    <text evidence="2 10">Belongs to the SecG family.</text>
</comment>
<dbReference type="GO" id="GO:0015450">
    <property type="term" value="F:protein-transporting ATPase activity"/>
    <property type="evidence" value="ECO:0007669"/>
    <property type="project" value="UniProtKB-UniRule"/>
</dbReference>
<sequence>MIIFITIIHVIMCLALIAIVLLQTGKGASMGAAFGGGSNTIFGGAGPASFLNKITTVAAIVFMLTSFTLAILSSQGVSSSKVLDAAPIEQTQPASETATPATGEKEGTESTTPKETE</sequence>
<protein>
    <recommendedName>
        <fullName evidence="10">Protein-export membrane protein SecG</fullName>
    </recommendedName>
</protein>
<dbReference type="Pfam" id="PF03840">
    <property type="entry name" value="SecG"/>
    <property type="match status" value="1"/>
</dbReference>
<dbReference type="PANTHER" id="PTHR34182:SF1">
    <property type="entry name" value="PROTEIN-EXPORT MEMBRANE PROTEIN SECG"/>
    <property type="match status" value="1"/>
</dbReference>
<comment type="function">
    <text evidence="10">Involved in protein export. Participates in an early event of protein translocation.</text>
</comment>
<comment type="caution">
    <text evidence="12">The sequence shown here is derived from an EMBL/GenBank/DDBJ whole genome shotgun (WGS) entry which is preliminary data.</text>
</comment>
<keyword evidence="4 10" id="KW-1003">Cell membrane</keyword>
<accession>A0A2G6KIK0</accession>
<dbReference type="EMBL" id="PDSK01000042">
    <property type="protein sequence ID" value="PIE35475.1"/>
    <property type="molecule type" value="Genomic_DNA"/>
</dbReference>
<comment type="subcellular location">
    <subcellularLocation>
        <location evidence="1 10">Cell membrane</location>
        <topology evidence="1 10">Multi-pass membrane protein</topology>
    </subcellularLocation>
</comment>
<comment type="caution">
    <text evidence="10">Lacks conserved residue(s) required for the propagation of feature annotation.</text>
</comment>
<keyword evidence="5 10" id="KW-0812">Transmembrane</keyword>
<dbReference type="NCBIfam" id="TIGR00810">
    <property type="entry name" value="secG"/>
    <property type="match status" value="1"/>
</dbReference>
<keyword evidence="3 10" id="KW-0813">Transport</keyword>
<feature type="region of interest" description="Disordered" evidence="11">
    <location>
        <begin position="88"/>
        <end position="117"/>
    </location>
</feature>
<keyword evidence="7 10" id="KW-1133">Transmembrane helix</keyword>
<dbReference type="PANTHER" id="PTHR34182">
    <property type="entry name" value="PROTEIN-EXPORT MEMBRANE PROTEIN SECG"/>
    <property type="match status" value="1"/>
</dbReference>
<evidence type="ECO:0000256" key="4">
    <source>
        <dbReference type="ARBA" id="ARBA00022475"/>
    </source>
</evidence>
<dbReference type="PRINTS" id="PR01651">
    <property type="entry name" value="SECGEXPORT"/>
</dbReference>
<dbReference type="GO" id="GO:0043952">
    <property type="term" value="P:protein transport by the Sec complex"/>
    <property type="evidence" value="ECO:0007669"/>
    <property type="project" value="TreeGrafter"/>
</dbReference>
<evidence type="ECO:0000256" key="7">
    <source>
        <dbReference type="ARBA" id="ARBA00022989"/>
    </source>
</evidence>
<evidence type="ECO:0000256" key="1">
    <source>
        <dbReference type="ARBA" id="ARBA00004651"/>
    </source>
</evidence>
<feature type="compositionally biased region" description="Polar residues" evidence="11">
    <location>
        <begin position="89"/>
        <end position="100"/>
    </location>
</feature>
<name>A0A2G6KIK0_9BACT</name>
<dbReference type="GO" id="GO:0065002">
    <property type="term" value="P:intracellular protein transmembrane transport"/>
    <property type="evidence" value="ECO:0007669"/>
    <property type="project" value="TreeGrafter"/>
</dbReference>
<evidence type="ECO:0000256" key="6">
    <source>
        <dbReference type="ARBA" id="ARBA00022927"/>
    </source>
</evidence>
<dbReference type="Proteomes" id="UP000230821">
    <property type="component" value="Unassembled WGS sequence"/>
</dbReference>
<evidence type="ECO:0000256" key="3">
    <source>
        <dbReference type="ARBA" id="ARBA00022448"/>
    </source>
</evidence>
<dbReference type="InterPro" id="IPR004692">
    <property type="entry name" value="SecG"/>
</dbReference>
<evidence type="ECO:0000256" key="10">
    <source>
        <dbReference type="RuleBase" id="RU365087"/>
    </source>
</evidence>
<feature type="transmembrane region" description="Helical" evidence="10">
    <location>
        <begin position="51"/>
        <end position="72"/>
    </location>
</feature>
<dbReference type="GO" id="GO:0009306">
    <property type="term" value="P:protein secretion"/>
    <property type="evidence" value="ECO:0007669"/>
    <property type="project" value="UniProtKB-UniRule"/>
</dbReference>
<evidence type="ECO:0000256" key="2">
    <source>
        <dbReference type="ARBA" id="ARBA00008445"/>
    </source>
</evidence>
<evidence type="ECO:0000256" key="5">
    <source>
        <dbReference type="ARBA" id="ARBA00022692"/>
    </source>
</evidence>